<feature type="coiled-coil region" evidence="1">
    <location>
        <begin position="435"/>
        <end position="488"/>
    </location>
</feature>
<organism evidence="3 4">
    <name type="scientific">Parendozoicomonas haliclonae</name>
    <dbReference type="NCBI Taxonomy" id="1960125"/>
    <lineage>
        <taxon>Bacteria</taxon>
        <taxon>Pseudomonadati</taxon>
        <taxon>Pseudomonadota</taxon>
        <taxon>Gammaproteobacteria</taxon>
        <taxon>Oceanospirillales</taxon>
        <taxon>Endozoicomonadaceae</taxon>
        <taxon>Parendozoicomonas</taxon>
    </lineage>
</organism>
<reference evidence="3 4" key="1">
    <citation type="submission" date="2017-03" db="EMBL/GenBank/DDBJ databases">
        <authorList>
            <person name="Afonso C.L."/>
            <person name="Miller P.J."/>
            <person name="Scott M.A."/>
            <person name="Spackman E."/>
            <person name="Goraichik I."/>
            <person name="Dimitrov K.M."/>
            <person name="Suarez D.L."/>
            <person name="Swayne D.E."/>
        </authorList>
    </citation>
    <scope>NUCLEOTIDE SEQUENCE [LARGE SCALE GENOMIC DNA]</scope>
    <source>
        <strain evidence="3">SB41UT1</strain>
    </source>
</reference>
<evidence type="ECO:0000313" key="3">
    <source>
        <dbReference type="EMBL" id="SMA47055.1"/>
    </source>
</evidence>
<dbReference type="AlphaFoldDB" id="A0A1X7AM86"/>
<proteinExistence type="predicted"/>
<protein>
    <submittedName>
        <fullName evidence="3">Uncharacterized protein</fullName>
    </submittedName>
</protein>
<name>A0A1X7AM86_9GAMM</name>
<dbReference type="Proteomes" id="UP000196573">
    <property type="component" value="Unassembled WGS sequence"/>
</dbReference>
<keyword evidence="4" id="KW-1185">Reference proteome</keyword>
<feature type="compositionally biased region" description="Basic and acidic residues" evidence="2">
    <location>
        <begin position="116"/>
        <end position="133"/>
    </location>
</feature>
<dbReference type="EMBL" id="FWPT01000005">
    <property type="protein sequence ID" value="SMA47055.1"/>
    <property type="molecule type" value="Genomic_DNA"/>
</dbReference>
<keyword evidence="1" id="KW-0175">Coiled coil</keyword>
<feature type="compositionally biased region" description="Low complexity" evidence="2">
    <location>
        <begin position="101"/>
        <end position="112"/>
    </location>
</feature>
<dbReference type="OrthoDB" id="7073534at2"/>
<sequence>MERQNSTNSVTGSITQTITNSFSSLKEGSGKMVSGLWGWTVGLVEPVVNLFRGASKMDIDLSDLAEDYDTNPLIARQLNERNAEPAPELSLIPALLKRQDSSSSSSSENSSEGGDLFDRDSIDNWELPPRDPQDQGINMALEGGLTLATIQMMQQSPVDEMSLKPLATNIAQQTISEQQPEPKGGILFSPMVPLTQNPAASLCVRQLPQLEQGSLNSRGKDRVLESEAVANMHQARKRAHTAAALVKPSTLAAAQKARAKVQEATTVTAKVEQSVVEQQDTFVPEELIDITGKGLAANDTTVVLDAMGDYIAAVTRFVKDKETVSPVQQKLMRDSYLELMAHYQMLYMCANHVEGKALGIKGGKKTMATMVDVLEQVRMAIRNHDWEMASQINNVSRQGITNCQCKGEFVDDKFLKETALGKGMNIKMISLFGAAKDIADIKKSLEQKQQALAEEEGKGPEEQDAKELEKLRKSCDTLQGILDNKRSELDANKATFAKDDVCHQDRLVVDVMPVLAHKMQTETTVVRRKLIKQTALERNRKKYNSPKEVLGKVRDDIRTNCETKVLGHQKNDKFSPAEIKRRTDAELAQRMQTLWCGYNEVLINDMGIEAFLKLSETKKLTDSDRGILRDHMMRNTPVNIPLAHKEKVMAVARAEGLIGTGGCSEAQLAAELQFAVSPFQPALMTALAKQEPETFVRLLNAVKPQHLNAQEMHAAYTGCRELMGQETIAPLLAQGKLGEYGLQAEEVCPELTEDLFDQVEGGIKQQLDVMRGEDGTDPRSPQYKTMNFSDPAQQLMVALSFAYYTLAGVQSGFAVLGTEDADDLMEQLMVVAPAKEVLTATGQEVLLANEPDFTGEESQRRLVFCVDGVPGKGAMNTDNFQVRGGRHIDTLLERKKARQ</sequence>
<evidence type="ECO:0000256" key="2">
    <source>
        <dbReference type="SAM" id="MobiDB-lite"/>
    </source>
</evidence>
<evidence type="ECO:0000313" key="4">
    <source>
        <dbReference type="Proteomes" id="UP000196573"/>
    </source>
</evidence>
<evidence type="ECO:0000256" key="1">
    <source>
        <dbReference type="SAM" id="Coils"/>
    </source>
</evidence>
<accession>A0A1X7AM86</accession>
<feature type="region of interest" description="Disordered" evidence="2">
    <location>
        <begin position="97"/>
        <end position="137"/>
    </location>
</feature>
<dbReference type="RefSeq" id="WP_087109977.1">
    <property type="nucleotide sequence ID" value="NZ_CBCSCN010000003.1"/>
</dbReference>
<gene>
    <name evidence="3" type="ORF">EHSB41UT_02297</name>
</gene>